<feature type="compositionally biased region" description="Pro residues" evidence="1">
    <location>
        <begin position="110"/>
        <end position="126"/>
    </location>
</feature>
<feature type="compositionally biased region" description="Low complexity" evidence="1">
    <location>
        <begin position="684"/>
        <end position="708"/>
    </location>
</feature>
<evidence type="ECO:0000313" key="2">
    <source>
        <dbReference type="Proteomes" id="UP001190640"/>
    </source>
</evidence>
<feature type="compositionally biased region" description="Basic residues" evidence="1">
    <location>
        <begin position="279"/>
        <end position="290"/>
    </location>
</feature>
<protein>
    <submittedName>
        <fullName evidence="3">Collagen alpha-1(I) chain-like</fullName>
    </submittedName>
</protein>
<feature type="region of interest" description="Disordered" evidence="1">
    <location>
        <begin position="1"/>
        <end position="543"/>
    </location>
</feature>
<feature type="compositionally biased region" description="Low complexity" evidence="1">
    <location>
        <begin position="146"/>
        <end position="158"/>
    </location>
</feature>
<feature type="compositionally biased region" description="Low complexity" evidence="1">
    <location>
        <begin position="99"/>
        <end position="109"/>
    </location>
</feature>
<name>A0AA97JQE8_EUBMA</name>
<feature type="compositionally biased region" description="Gly residues" evidence="1">
    <location>
        <begin position="736"/>
        <end position="746"/>
    </location>
</feature>
<accession>A0AA97JQE8</accession>
<keyword evidence="2" id="KW-1185">Reference proteome</keyword>
<feature type="region of interest" description="Disordered" evidence="1">
    <location>
        <begin position="849"/>
        <end position="869"/>
    </location>
</feature>
<feature type="compositionally biased region" description="Low complexity" evidence="1">
    <location>
        <begin position="611"/>
        <end position="624"/>
    </location>
</feature>
<feature type="compositionally biased region" description="Basic and acidic residues" evidence="1">
    <location>
        <begin position="160"/>
        <end position="177"/>
    </location>
</feature>
<sequence>MQNGTRLNLIKPEAETTLRAPGRATRGRPSSRAFASPPPPPRTGLSLPASEMGAAARGRPPGKRLQPPRQPESSSRAGAGAGAPLAAGPRAAPPPGPERPSALPCASAAAPPPRAPSPISPPPSPAARPFGREMLAGPRRAGGPGAAPRGAAPSPGRAPRNREGRRGARPGAGERADAVGPPGRAFVPRDPRRRHAPGGRTKGGRRPRASGGGTRCPPGPARPAHLSGAPRLASPPARRLQPGTAEGLRNASAAAVTSRRGSGAGRAWAERRAVPCRGGGRRGPQRRPGARRPGAGAGEAGLLFTRPRRSAGTARRGGERPPLRRAALGLPGRGSRPEAARVSCARPAQPRLASPGREARASHLAGQLWRGGGSGGIPAGALPSRSRASPWAFLDLQGSSRKKRGCPSPAQPSPARCLRSPGWGSLTAPLRGRRAAPGRPGGGLEPSPAPGQGSRPGRLFPAVKRGCGPGRRSAQAQTLSDPPAAPGAFRAQELASEGPGGARAGRGVDCLGTRRLHRARPFSVRSRPSGVCRPPPASPPRCLRGLVGVGRLAGVGGRAPPSPAGASPAVSPGALLWRAASRASPGARRGAPCFSSSRRRPREAGEEAAERPGPAAAVLRLPAPEAEPPSPGPASSGKRSEGRGAAAGRALLGYAGDARGAAMPSQTPPSAAHRRRPPPPPPGRQGDSPASAARAPRPPRRASSLPPVAANPPPAPRQRGARARRPAGRRRERCAGPGGARVGGWPGAHCLRGGLSGPPGAPGRLCSPQPWAVASGPRRRGRPAAWMGAEALAGRQARLTGPAGRSKPRGKSPLTAPSPEAARPRLLPESPAAPRGAWAGACALSHLLPALPRQGRVGRAGQSRAQRGS</sequence>
<feature type="compositionally biased region" description="Low complexity" evidence="1">
    <location>
        <begin position="71"/>
        <end position="90"/>
    </location>
</feature>
<feature type="compositionally biased region" description="Low complexity" evidence="1">
    <location>
        <begin position="633"/>
        <end position="662"/>
    </location>
</feature>
<feature type="region of interest" description="Disordered" evidence="1">
    <location>
        <begin position="581"/>
        <end position="835"/>
    </location>
</feature>
<reference evidence="3" key="1">
    <citation type="submission" date="2025-08" db="UniProtKB">
        <authorList>
            <consortium name="RefSeq"/>
        </authorList>
    </citation>
    <scope>IDENTIFICATION</scope>
    <source>
        <tissue evidence="3">Blood</tissue>
    </source>
</reference>
<gene>
    <name evidence="3" type="primary">LOC129334478</name>
</gene>
<dbReference type="Proteomes" id="UP001190640">
    <property type="component" value="Chromosome 8"/>
</dbReference>
<dbReference type="AlphaFoldDB" id="A0AA97JQE8"/>
<feature type="compositionally biased region" description="Basic residues" evidence="1">
    <location>
        <begin position="191"/>
        <end position="208"/>
    </location>
</feature>
<feature type="compositionally biased region" description="Low complexity" evidence="1">
    <location>
        <begin position="581"/>
        <end position="592"/>
    </location>
</feature>
<evidence type="ECO:0000256" key="1">
    <source>
        <dbReference type="SAM" id="MobiDB-lite"/>
    </source>
</evidence>
<proteinExistence type="predicted"/>
<feature type="compositionally biased region" description="Gly residues" evidence="1">
    <location>
        <begin position="369"/>
        <end position="378"/>
    </location>
</feature>
<dbReference type="RefSeq" id="XP_054842588.1">
    <property type="nucleotide sequence ID" value="XM_054986613.1"/>
</dbReference>
<organism evidence="2 3">
    <name type="scientific">Eublepharis macularius</name>
    <name type="common">Leopard gecko</name>
    <name type="synonym">Cyrtodactylus macularius</name>
    <dbReference type="NCBI Taxonomy" id="481883"/>
    <lineage>
        <taxon>Eukaryota</taxon>
        <taxon>Metazoa</taxon>
        <taxon>Chordata</taxon>
        <taxon>Craniata</taxon>
        <taxon>Vertebrata</taxon>
        <taxon>Euteleostomi</taxon>
        <taxon>Lepidosauria</taxon>
        <taxon>Squamata</taxon>
        <taxon>Bifurcata</taxon>
        <taxon>Gekkota</taxon>
        <taxon>Eublepharidae</taxon>
        <taxon>Eublepharinae</taxon>
        <taxon>Eublepharis</taxon>
    </lineage>
</organism>
<feature type="compositionally biased region" description="Basic residues" evidence="1">
    <location>
        <begin position="719"/>
        <end position="732"/>
    </location>
</feature>
<dbReference type="GeneID" id="129334478"/>
<dbReference type="KEGG" id="emc:129334478"/>
<evidence type="ECO:0000313" key="3">
    <source>
        <dbReference type="RefSeq" id="XP_054842588.1"/>
    </source>
</evidence>